<sequence>MSGVHADDLIGTWWLAAYHSIDDDGGVHEGPLGADPCGLLFYAADGHMSVSMMRSPGTGHGFMGYAGTWELSGRQVIHRVLVSSHNYLVGTRQHRDIELADDRLTLHAVAPAASGRAGRRLLRWRRMTGVGR</sequence>
<keyword evidence="3" id="KW-1185">Reference proteome</keyword>
<evidence type="ECO:0000313" key="2">
    <source>
        <dbReference type="EMBL" id="GEM36058.1"/>
    </source>
</evidence>
<dbReference type="EMBL" id="BJXA01000002">
    <property type="protein sequence ID" value="GEM36058.1"/>
    <property type="molecule type" value="Genomic_DNA"/>
</dbReference>
<dbReference type="RefSeq" id="WP_147128363.1">
    <property type="nucleotide sequence ID" value="NZ_BJXA01000002.1"/>
</dbReference>
<dbReference type="Pfam" id="PF13924">
    <property type="entry name" value="Lipocalin_5"/>
    <property type="match status" value="2"/>
</dbReference>
<dbReference type="Proteomes" id="UP000321424">
    <property type="component" value="Unassembled WGS sequence"/>
</dbReference>
<dbReference type="AlphaFoldDB" id="A0A511M7H3"/>
<evidence type="ECO:0000259" key="1">
    <source>
        <dbReference type="Pfam" id="PF13924"/>
    </source>
</evidence>
<protein>
    <recommendedName>
        <fullName evidence="1">Lipocalin-like domain-containing protein</fullName>
    </recommendedName>
</protein>
<organism evidence="2 3">
    <name type="scientific">Nocardia ninae NBRC 108245</name>
    <dbReference type="NCBI Taxonomy" id="1210091"/>
    <lineage>
        <taxon>Bacteria</taxon>
        <taxon>Bacillati</taxon>
        <taxon>Actinomycetota</taxon>
        <taxon>Actinomycetes</taxon>
        <taxon>Mycobacteriales</taxon>
        <taxon>Nocardiaceae</taxon>
        <taxon>Nocardia</taxon>
    </lineage>
</organism>
<accession>A0A511M7H3</accession>
<dbReference type="OrthoDB" id="118834at2"/>
<dbReference type="InterPro" id="IPR024311">
    <property type="entry name" value="Lipocalin-like"/>
</dbReference>
<reference evidence="2 3" key="1">
    <citation type="submission" date="2019-07" db="EMBL/GenBank/DDBJ databases">
        <title>Whole genome shotgun sequence of Nocardia ninae NBRC 108245.</title>
        <authorList>
            <person name="Hosoyama A."/>
            <person name="Uohara A."/>
            <person name="Ohji S."/>
            <person name="Ichikawa N."/>
        </authorList>
    </citation>
    <scope>NUCLEOTIDE SEQUENCE [LARGE SCALE GENOMIC DNA]</scope>
    <source>
        <strain evidence="2 3">NBRC 108245</strain>
    </source>
</reference>
<gene>
    <name evidence="2" type="ORF">NN4_05770</name>
</gene>
<proteinExistence type="predicted"/>
<feature type="domain" description="Lipocalin-like" evidence="1">
    <location>
        <begin position="10"/>
        <end position="55"/>
    </location>
</feature>
<name>A0A511M7H3_9NOCA</name>
<feature type="domain" description="Lipocalin-like" evidence="1">
    <location>
        <begin position="60"/>
        <end position="126"/>
    </location>
</feature>
<comment type="caution">
    <text evidence="2">The sequence shown here is derived from an EMBL/GenBank/DDBJ whole genome shotgun (WGS) entry which is preliminary data.</text>
</comment>
<evidence type="ECO:0000313" key="3">
    <source>
        <dbReference type="Proteomes" id="UP000321424"/>
    </source>
</evidence>